<accession>A0A4R2KGE5</accession>
<feature type="transmembrane region" description="Helical" evidence="2">
    <location>
        <begin position="38"/>
        <end position="66"/>
    </location>
</feature>
<dbReference type="RefSeq" id="WP_165916371.1">
    <property type="nucleotide sequence ID" value="NZ_SLWV01000022.1"/>
</dbReference>
<dbReference type="Gene3D" id="3.60.40.10">
    <property type="entry name" value="PPM-type phosphatase domain"/>
    <property type="match status" value="1"/>
</dbReference>
<feature type="transmembrane region" description="Helical" evidence="2">
    <location>
        <begin position="230"/>
        <end position="257"/>
    </location>
</feature>
<dbReference type="EMBL" id="SLWV01000022">
    <property type="protein sequence ID" value="TCO71357.1"/>
    <property type="molecule type" value="Genomic_DNA"/>
</dbReference>
<dbReference type="AlphaFoldDB" id="A0A4R2KGE5"/>
<dbReference type="PANTHER" id="PTHR43156:SF2">
    <property type="entry name" value="STAGE II SPORULATION PROTEIN E"/>
    <property type="match status" value="1"/>
</dbReference>
<name>A0A4R2KGE5_9FIRM</name>
<keyword evidence="2" id="KW-0472">Membrane</keyword>
<dbReference type="InterPro" id="IPR001932">
    <property type="entry name" value="PPM-type_phosphatase-like_dom"/>
</dbReference>
<feature type="domain" description="PPM-type phosphatase" evidence="3">
    <location>
        <begin position="585"/>
        <end position="796"/>
    </location>
</feature>
<dbReference type="InterPro" id="IPR036457">
    <property type="entry name" value="PPM-type-like_dom_sf"/>
</dbReference>
<evidence type="ECO:0000313" key="4">
    <source>
        <dbReference type="EMBL" id="TCO71357.1"/>
    </source>
</evidence>
<dbReference type="Pfam" id="PF07228">
    <property type="entry name" value="SpoIIE"/>
    <property type="match status" value="1"/>
</dbReference>
<sequence length="800" mass="89802">MVDKINAITYTRAYSGQAKINGREKKKLGNLRISKNTILLIVMALLLGRASILGGLAPFGIAFYISLIMKDRKYGYLGFFVLFGNITVAENANISKYCIALALSFMIFSYIRSKIRFHIFSIATISSLTMFLSGLIYILATDFYMYDLFMEGFEALVVFVFVYILSYAIPVVIQKTNRKILSNEELICVAILAAVVVSGLSNVVVAGYKIENVFGILLTLIFAYNGGPSVGASVGITIGIITSMSSIGTPIVISIYGFSGLLAGIFKDLGKIGSAIGMILGNAILTFYINGSTEVLIQFEEIITSFVIFMVMPKGMMQHMEKFLNFNDLQSDKTYSNRIQKIAYHRLKEYAQAFSQLAVTYGNIAEKNKMVDQNDIANMIDEVADKVCHNCGMCRSCWHNNFYGTYNDVVDVITCLENYGRMESNKIPNNLKKRCIKLDTLIRMINDRFEVYKIHYEWQKKLFESRQLIAEQFEEVSNIIDDLSKEINMKVDFRTEVEDALYVAFDKEGIAIEQVTVLEMESGKFEIEIEKRSCFDRKQCDEKIAPIVSKTIGREVVRKNQHCKTDEKKGMCLFTFVEAKKYKVATGVARISKDDRGICGDSYSFIELLDGQYMMALSDGMGSGERAAKESQTTVSILEQLMEAGFKKDIAIKTINSILVSKSSEETFSTMDLSMIDMYTGKVEFVKIGAASSFIKRANGEIEVIRSTSLPIGILNNIDIESFGQRLNKDDCVIIMSDGVLDADQNIEEKEKWVTDTLKKLNSKNPQGIADKLLDIAIEKYGNKIADDMTVMVSKIWESR</sequence>
<organism evidence="4 5">
    <name type="scientific">Marinisporobacter balticus</name>
    <dbReference type="NCBI Taxonomy" id="2018667"/>
    <lineage>
        <taxon>Bacteria</taxon>
        <taxon>Bacillati</taxon>
        <taxon>Bacillota</taxon>
        <taxon>Clostridia</taxon>
        <taxon>Peptostreptococcales</taxon>
        <taxon>Thermotaleaceae</taxon>
        <taxon>Marinisporobacter</taxon>
    </lineage>
</organism>
<dbReference type="InterPro" id="IPR052016">
    <property type="entry name" value="Bact_Sigma-Reg"/>
</dbReference>
<keyword evidence="1" id="KW-0378">Hydrolase</keyword>
<dbReference type="SMART" id="SM00332">
    <property type="entry name" value="PP2Cc"/>
    <property type="match status" value="1"/>
</dbReference>
<dbReference type="GO" id="GO:0004722">
    <property type="term" value="F:protein serine/threonine phosphatase activity"/>
    <property type="evidence" value="ECO:0007669"/>
    <property type="project" value="InterPro"/>
</dbReference>
<keyword evidence="5" id="KW-1185">Reference proteome</keyword>
<feature type="transmembrane region" description="Helical" evidence="2">
    <location>
        <begin position="152"/>
        <end position="173"/>
    </location>
</feature>
<gene>
    <name evidence="4" type="ORF">EV214_12226</name>
</gene>
<feature type="transmembrane region" description="Helical" evidence="2">
    <location>
        <begin position="94"/>
        <end position="111"/>
    </location>
</feature>
<comment type="caution">
    <text evidence="4">The sequence shown here is derived from an EMBL/GenBank/DDBJ whole genome shotgun (WGS) entry which is preliminary data.</text>
</comment>
<evidence type="ECO:0000259" key="3">
    <source>
        <dbReference type="PROSITE" id="PS51746"/>
    </source>
</evidence>
<dbReference type="PROSITE" id="PS51746">
    <property type="entry name" value="PPM_2"/>
    <property type="match status" value="1"/>
</dbReference>
<evidence type="ECO:0000256" key="2">
    <source>
        <dbReference type="SAM" id="Phobius"/>
    </source>
</evidence>
<dbReference type="SMART" id="SM00331">
    <property type="entry name" value="PP2C_SIG"/>
    <property type="match status" value="1"/>
</dbReference>
<dbReference type="Proteomes" id="UP000294919">
    <property type="component" value="Unassembled WGS sequence"/>
</dbReference>
<feature type="transmembrane region" description="Helical" evidence="2">
    <location>
        <begin position="295"/>
        <end position="312"/>
    </location>
</feature>
<dbReference type="Pfam" id="PF19732">
    <property type="entry name" value="SpoIIE_N"/>
    <property type="match status" value="1"/>
</dbReference>
<protein>
    <submittedName>
        <fullName evidence="4">Stage II sporulation protein E</fullName>
    </submittedName>
</protein>
<dbReference type="NCBIfam" id="TIGR02865">
    <property type="entry name" value="spore_II_E"/>
    <property type="match status" value="1"/>
</dbReference>
<reference evidence="4 5" key="1">
    <citation type="submission" date="2019-03" db="EMBL/GenBank/DDBJ databases">
        <title>Genomic Encyclopedia of Type Strains, Phase IV (KMG-IV): sequencing the most valuable type-strain genomes for metagenomic binning, comparative biology and taxonomic classification.</title>
        <authorList>
            <person name="Goeker M."/>
        </authorList>
    </citation>
    <scope>NUCLEOTIDE SEQUENCE [LARGE SCALE GENOMIC DNA]</scope>
    <source>
        <strain evidence="4 5">DSM 102940</strain>
    </source>
</reference>
<feature type="transmembrane region" description="Helical" evidence="2">
    <location>
        <begin position="269"/>
        <end position="289"/>
    </location>
</feature>
<keyword evidence="2" id="KW-1133">Transmembrane helix</keyword>
<evidence type="ECO:0000256" key="1">
    <source>
        <dbReference type="ARBA" id="ARBA00022801"/>
    </source>
</evidence>
<evidence type="ECO:0000313" key="5">
    <source>
        <dbReference type="Proteomes" id="UP000294919"/>
    </source>
</evidence>
<dbReference type="PANTHER" id="PTHR43156">
    <property type="entry name" value="STAGE II SPORULATION PROTEIN E-RELATED"/>
    <property type="match status" value="1"/>
</dbReference>
<dbReference type="InterPro" id="IPR045768">
    <property type="entry name" value="SpoIIE_N"/>
</dbReference>
<feature type="transmembrane region" description="Helical" evidence="2">
    <location>
        <begin position="118"/>
        <end position="140"/>
    </location>
</feature>
<proteinExistence type="predicted"/>
<keyword evidence="2" id="KW-0812">Transmembrane</keyword>
<dbReference type="SUPFAM" id="SSF81606">
    <property type="entry name" value="PP2C-like"/>
    <property type="match status" value="1"/>
</dbReference>
<feature type="transmembrane region" description="Helical" evidence="2">
    <location>
        <begin position="185"/>
        <end position="210"/>
    </location>
</feature>
<dbReference type="InterPro" id="IPR014221">
    <property type="entry name" value="SpoII_E"/>
</dbReference>